<dbReference type="SUPFAM" id="SSF54637">
    <property type="entry name" value="Thioesterase/thiol ester dehydrase-isomerase"/>
    <property type="match status" value="1"/>
</dbReference>
<proteinExistence type="predicted"/>
<gene>
    <name evidence="1" type="ORF">GTOL_11342</name>
</gene>
<keyword evidence="2" id="KW-1185">Reference proteome</keyword>
<name>A0A916J2G0_9PROT</name>
<evidence type="ECO:0000313" key="2">
    <source>
        <dbReference type="Proteomes" id="UP000742786"/>
    </source>
</evidence>
<dbReference type="InterPro" id="IPR029069">
    <property type="entry name" value="HotDog_dom_sf"/>
</dbReference>
<accession>A0A916J2G0</accession>
<dbReference type="EMBL" id="CAJQUM010000001">
    <property type="protein sequence ID" value="CAG4883459.1"/>
    <property type="molecule type" value="Genomic_DNA"/>
</dbReference>
<keyword evidence="1" id="KW-0456">Lyase</keyword>
<dbReference type="Gene3D" id="3.10.129.10">
    <property type="entry name" value="Hotdog Thioesterase"/>
    <property type="match status" value="1"/>
</dbReference>
<evidence type="ECO:0000313" key="1">
    <source>
        <dbReference type="EMBL" id="CAG4883459.1"/>
    </source>
</evidence>
<reference evidence="1" key="1">
    <citation type="submission" date="2021-04" db="EMBL/GenBank/DDBJ databases">
        <authorList>
            <person name="Hornung B."/>
        </authorList>
    </citation>
    <scope>NUCLEOTIDE SEQUENCE</scope>
    <source>
        <strain evidence="1">G5G6</strain>
    </source>
</reference>
<dbReference type="GO" id="GO:0019171">
    <property type="term" value="F:(3R)-hydroxyacyl-[acyl-carrier-protein] dehydratase activity"/>
    <property type="evidence" value="ECO:0007669"/>
    <property type="project" value="UniProtKB-EC"/>
</dbReference>
<comment type="caution">
    <text evidence="1">The sequence shown here is derived from an EMBL/GenBank/DDBJ whole genome shotgun (WGS) entry which is preliminary data.</text>
</comment>
<dbReference type="Proteomes" id="UP000742786">
    <property type="component" value="Unassembled WGS sequence"/>
</dbReference>
<sequence length="144" mass="15697">MPMLDRAAIATRIPHAGRMCLLDRVIRWDERGIRCATLSHRDADNPLREAEGLPVWAGIEYAAQAAAVHSALRHPQSAPRAGVLAALRNVTATCEWLDRIDEELMLDATLLHADAAGGIYGFTAYGGEVLLLSGQFTLMFTTEV</sequence>
<organism evidence="1 2">
    <name type="scientific">Georgfuchsia toluolica</name>
    <dbReference type="NCBI Taxonomy" id="424218"/>
    <lineage>
        <taxon>Bacteria</taxon>
        <taxon>Pseudomonadati</taxon>
        <taxon>Pseudomonadota</taxon>
        <taxon>Betaproteobacteria</taxon>
        <taxon>Nitrosomonadales</taxon>
        <taxon>Sterolibacteriaceae</taxon>
        <taxon>Georgfuchsia</taxon>
    </lineage>
</organism>
<dbReference type="Pfam" id="PF22817">
    <property type="entry name" value="ApeP-like"/>
    <property type="match status" value="1"/>
</dbReference>
<dbReference type="AlphaFoldDB" id="A0A916J2G0"/>
<dbReference type="RefSeq" id="WP_220635429.1">
    <property type="nucleotide sequence ID" value="NZ_CAJQUM010000001.1"/>
</dbReference>
<protein>
    <submittedName>
        <fullName evidence="1">3-hydroxydecanoyl-(Acyl-carrier-protein) dehydratase, inferred for ABFAE pathway</fullName>
        <ecNumber evidence="1">4.2.1.59</ecNumber>
    </submittedName>
</protein>
<dbReference type="EC" id="4.2.1.59" evidence="1"/>
<dbReference type="InterPro" id="IPR016776">
    <property type="entry name" value="ApeP-like_dehydratase"/>
</dbReference>